<evidence type="ECO:0000313" key="3">
    <source>
        <dbReference type="EMBL" id="AWW50721.1"/>
    </source>
</evidence>
<reference evidence="4" key="1">
    <citation type="submission" date="2018-06" db="EMBL/GenBank/DDBJ databases">
        <title>Description of a new Polynucleobacter species.</title>
        <authorList>
            <person name="Hahn M.W."/>
        </authorList>
    </citation>
    <scope>NUCLEOTIDE SEQUENCE [LARGE SCALE GENOMIC DNA]</scope>
    <source>
        <strain evidence="4">MG-25-Pas1-D2</strain>
    </source>
</reference>
<dbReference type="Proteomes" id="UP000248592">
    <property type="component" value="Chromosome"/>
</dbReference>
<dbReference type="InterPro" id="IPR025263">
    <property type="entry name" value="YhdP_central"/>
</dbReference>
<dbReference type="NCBIfam" id="TIGR02099">
    <property type="entry name" value="YhdP family protein"/>
    <property type="match status" value="1"/>
</dbReference>
<evidence type="ECO:0000256" key="1">
    <source>
        <dbReference type="SAM" id="MobiDB-lite"/>
    </source>
</evidence>
<gene>
    <name evidence="3" type="ORF">Pas1_07910</name>
</gene>
<name>A0A2Z4JVA6_9BURK</name>
<evidence type="ECO:0000313" key="4">
    <source>
        <dbReference type="Proteomes" id="UP000248592"/>
    </source>
</evidence>
<feature type="compositionally biased region" description="Polar residues" evidence="1">
    <location>
        <begin position="1349"/>
        <end position="1360"/>
    </location>
</feature>
<protein>
    <submittedName>
        <fullName evidence="3">TIGR02099 family protein</fullName>
    </submittedName>
</protein>
<feature type="domain" description="YhdP central" evidence="2">
    <location>
        <begin position="23"/>
        <end position="1324"/>
    </location>
</feature>
<dbReference type="PANTHER" id="PTHR38690">
    <property type="entry name" value="PROTEASE-RELATED"/>
    <property type="match status" value="1"/>
</dbReference>
<proteinExistence type="predicted"/>
<dbReference type="PANTHER" id="PTHR38690:SF1">
    <property type="entry name" value="PROTEASE"/>
    <property type="match status" value="1"/>
</dbReference>
<sequence length="1373" mass="150604">MLPLGLLNVFQKYWQGSKNLWRKRLLILVIALIVFLTLAHAGVRYLVWPRIEKSKPAIEQLLSKRLGSNVSIDSLQVSWDGLRPQFSMEGLRFNSDTKAPAPLQIKKIHGELSLVSFYYLEPYFYKLQIEDAQIQVKRSADGAIRIAGILIKDNSDDFSTGNWLFAQDDIHIINTQINLQDLQGKLLNAELELTEFHLTNGVRKHDALIQAKTPWNDGPLELNAHFIHRFGGQAGNWRDWAGEFAWNFSDLQFQKVSHDFDIPLNLLSGNISSKGHMSLDGGRPDGGQMTFIADQFRLQLSKEDAAIEFGRLETELTQESDGKFLSVTAQNFAWRDITKSSNTPLELLSPMTFRWRPPEQGGEIKEFGFSSPKILVKDVTRFALNLPLSKKVHRWIEIASADGELQDLDMHWSEKPSALASLPIAGSWFNLNKLDFSINARMVDLSFTGVNKDIPSVSHLTGQIAGDQKQGLLTLNSPNLIIEVQDFLLDPIIKLDQAQGQIHWNKQSGGWLISSKGLAFENRDLTAKVNVAYLMTGAKQPDDLKLDIDFQQANLMQAYRYLPVTMSTDTKLYLSKAFAAGKVLNGSLHINGDPNNAPFPPGTTGEFSLNFPISEVTFKPAPLISSDQGVWGDFANVAGTISMKQSALNVNISQANHQEISLSNINAQIPNVSANQLVLAVNGNAQGQAPQMLNYLFASPFGKKRPELEKNLKVSGPLDLNLKLQVPLYNSDDTKIDAHLNLANNSAQWASIPPLENLKGKVRITETNPEFEDVSAQFLGGSIRVASAPSSGDKQNFTIAGDLSADFLRKYFSEVSESLATLLNGMSGSAKYNGLISFGKAGSETKLKFDLSNWASNVPVPLKKQSGTPLEGELLLQSFSKKTGSDRLNWSGSLGSQYFTQGAVNTNNELRYAIGIGSPATMPTQGLNLGIQANELNFDTWRTFLTSNQAKVPGSKNGAGLATGIQVNAQIKSLTAADYVWPNLNLSAILKNNDWQLNVNSPKITGQVVYSEPSISQPSGMVTGRLALLKFSDDQNPKVLPSSKKTSTSSNKLTPNAIPTLDLTVDNFSWERAQLGLVKIKSQTTKNLLNIEKLQIINPQDNATITGQWSIDPQTGKQKTSLIPDLQIKDAGQIIAHWTPTKSVEGGHGQLDGKLEWMNTPFSPDFQTLSGQLNLKLEKGRLLEVNSSAAQILNVLSLQSLFKFATLDLQGSVGNLVSKGTAFNTINTTFNIQNGIAKTDQFVMILDQARVAMNGQIDVPKQTQDLRVTIFPTIDATAGSLALFAINPIVGLSALVGQYLVTNQINRSMQSDYLIQGSWVDPEVVPLNQQGQPLDKNTLDTIRKKGLLTEQSKPNSSGNTAPAPVPAAASPSE</sequence>
<dbReference type="Pfam" id="PF13116">
    <property type="entry name" value="YhdP"/>
    <property type="match status" value="1"/>
</dbReference>
<accession>A0A2Z4JVA6</accession>
<dbReference type="InterPro" id="IPR011836">
    <property type="entry name" value="YhdP"/>
</dbReference>
<organism evidence="3 4">
    <name type="scientific">Polynucleobacter paneuropaeus</name>
    <dbReference type="NCBI Taxonomy" id="2527775"/>
    <lineage>
        <taxon>Bacteria</taxon>
        <taxon>Pseudomonadati</taxon>
        <taxon>Pseudomonadota</taxon>
        <taxon>Betaproteobacteria</taxon>
        <taxon>Burkholderiales</taxon>
        <taxon>Burkholderiaceae</taxon>
        <taxon>Polynucleobacter</taxon>
    </lineage>
</organism>
<evidence type="ECO:0000259" key="2">
    <source>
        <dbReference type="Pfam" id="PF13116"/>
    </source>
</evidence>
<dbReference type="EMBL" id="CP030085">
    <property type="protein sequence ID" value="AWW50721.1"/>
    <property type="molecule type" value="Genomic_DNA"/>
</dbReference>
<feature type="region of interest" description="Disordered" evidence="1">
    <location>
        <begin position="1346"/>
        <end position="1373"/>
    </location>
</feature>